<dbReference type="Pfam" id="PF05183">
    <property type="entry name" value="RdRP"/>
    <property type="match status" value="1"/>
</dbReference>
<dbReference type="Pfam" id="PF13087">
    <property type="entry name" value="AAA_12"/>
    <property type="match status" value="1"/>
</dbReference>
<dbReference type="InterPro" id="IPR007855">
    <property type="entry name" value="RDRP"/>
</dbReference>
<evidence type="ECO:0000313" key="4">
    <source>
        <dbReference type="Proteomes" id="UP000178129"/>
    </source>
</evidence>
<feature type="domain" description="AAA+ ATPase" evidence="2">
    <location>
        <begin position="1301"/>
        <end position="1508"/>
    </location>
</feature>
<gene>
    <name evidence="3" type="ORF">RCO7_05820</name>
</gene>
<organism evidence="3 4">
    <name type="scientific">Rhynchosporium graminicola</name>
    <dbReference type="NCBI Taxonomy" id="2792576"/>
    <lineage>
        <taxon>Eukaryota</taxon>
        <taxon>Fungi</taxon>
        <taxon>Dikarya</taxon>
        <taxon>Ascomycota</taxon>
        <taxon>Pezizomycotina</taxon>
        <taxon>Leotiomycetes</taxon>
        <taxon>Helotiales</taxon>
        <taxon>Ploettnerulaceae</taxon>
        <taxon>Rhynchosporium</taxon>
    </lineage>
</organism>
<dbReference type="InParanoid" id="A0A1E1KB40"/>
<sequence>MAHQQIRSFSLVLQHSITPDDKEWSYQIPTLPSSTILNSHGLIKAITVVTNANMQQIELRLQDSALNRAICSEPLDQFLVISFSDFRLRVPKPPEIQGHGITQTVPATARESADYIVKLLQTGIVLNDIQYHFYGHSNSQLKSKSCFMFAGTKSQVSRKIEGLGDFSRMKTVAKKAKRIGLLFSVAQIATSVDPKRCEDIPDIETHDYVFTDGCGLISPRFAQELARRVKISFRNIRYTPSVFQIRYRGYKGVVEVDPTMKGDKVLKFRKSMKKFSGGDNLSFSVVDYSKPYGFGYLNDEVLLLLHALGVETAVFLRKQAEHFQFLNEATQDPRAAFRFLTYSNKPDLAERVLMESLESVQPTVAKLVSAELAKTINKRDEQRCRILVPKSRLLFGVCDAWDVLKEGECAVKVTQDGDGQARALHGMDVLVTRNPCLHPGDLQKFKAVTRNELAHLVDCIIFPSRGRRPSADMLSGGDLDGDTFFVCWDSDLIPENLAQPAEYPGGREQISFKPISDQDRLEYFARSTNASLGRVKNLYLDWARLKGPISAECQQLNRLFSNCVDGNRIKIPLSLDSPPKVSVDTNPFVLDTLHEAAKEFISSRQVNGPNIDGYDFDAVELLLGRDNMAISEFELIRLTHRWCQKNNSTLQDFLHFFDLNLLTAGEKAWILSQLPPTSEMMRLVANSLCQSSLVDYSELQPFKLHYSCLRWKCTFNSSQDRLARFLGCAARAIETFHRKFIIVRVDERLTLGIYIPQKIERGQEGQVDDRVRLFAFPHSQGTGTSQRLSLPTKKTYRLYCDSNVFQLFQGARGNTWIHLANAVSDDSSYRNAETERGRRHGRQETLDAGTNFDCRASVALDKFSQGLRKHIGIVNRAGILGAEIYVISNRDLRSMQTLDLWLQYVDTREVIPLFERQAREYNLPSLQGVDWSAQPDYIVQIAKDSIMSGLKDFDDTRFMGLFIWLLDRGENAKLLQCYKYLLLQFQARTLSELKQEAAVRAMVGFLSKAPFLSVTFSAQDLWTSSSPEMCALLEILAVDILRAHVLAAREHQDFVLKPFQTVISQVKSMSLTEVAGLVELISLTIRSPELALDLLLETLEPQSNRLLHHSEPKSRHYIRNLIGIALDHISEATEAKIPRKDLLQLKLGLPDSSGFCIVDCQMRLDAPFGALSASDHVRLTVVGAPLNSGAPSPFSMDALVEASQPGQASFRCFHPPPTYLEECSWELLNCGSFVTSKTMFDAVHALATNADECCLISRFLLDSPNDPDNITESIQRTSFDEIFSISTLNTSQNAAVRATILHPLTCLWGPPGTGKTYTIVQIIKQLQANSETQRILVTAPTHNAVDNVMRRYMNETQSERSTTIRVSTDVRKVAEDLRKYTCDAMLGKELNSNYSARNKARDQIKKARLIFTTCIGSGLGLLRSEKFDTVIIDEASQQTEPASLVPLTKGCRKAILVGDHVQLGATVQPYAVLTSYEVSLFERLYTQAIPDDGIVLGFSKVMLDTQYRMHEDICKFSSDEFHGGKLLTGIPKSTRPVPESRFPWPSRDEAAQRTIFLECSSLEDLGRKSKSNAGQADACHTICKLLNAPPLSGKEPSIAQDHTARPPFIAVLTPYSRQAELLKSKLSVFSDVEVSSIDGFQGREADIVIFVTVRCNMKGEIGFLKDLKRMNVALTRAKTGVIVVGNRSTLTTGTADPESTIVWKRLIAKLTEVKLASQ</sequence>
<dbReference type="InterPro" id="IPR003593">
    <property type="entry name" value="AAA+_ATPase"/>
</dbReference>
<evidence type="ECO:0000256" key="1">
    <source>
        <dbReference type="ARBA" id="ARBA00022806"/>
    </source>
</evidence>
<keyword evidence="1" id="KW-0067">ATP-binding</keyword>
<dbReference type="SMART" id="SM00382">
    <property type="entry name" value="AAA"/>
    <property type="match status" value="1"/>
</dbReference>
<dbReference type="GO" id="GO:0004386">
    <property type="term" value="F:helicase activity"/>
    <property type="evidence" value="ECO:0007669"/>
    <property type="project" value="InterPro"/>
</dbReference>
<evidence type="ECO:0000313" key="3">
    <source>
        <dbReference type="EMBL" id="CZS95269.1"/>
    </source>
</evidence>
<dbReference type="InterPro" id="IPR041677">
    <property type="entry name" value="DNA2/NAM7_AAA_11"/>
</dbReference>
<dbReference type="Pfam" id="PF13086">
    <property type="entry name" value="AAA_11"/>
    <property type="match status" value="1"/>
</dbReference>
<keyword evidence="1" id="KW-0547">Nucleotide-binding</keyword>
<dbReference type="Gene3D" id="3.40.50.300">
    <property type="entry name" value="P-loop containing nucleotide triphosphate hydrolases"/>
    <property type="match status" value="2"/>
</dbReference>
<keyword evidence="1" id="KW-0347">Helicase</keyword>
<keyword evidence="1" id="KW-0378">Hydrolase</keyword>
<dbReference type="GO" id="GO:0031380">
    <property type="term" value="C:nuclear RNA-directed RNA polymerase complex"/>
    <property type="evidence" value="ECO:0007669"/>
    <property type="project" value="TreeGrafter"/>
</dbReference>
<dbReference type="GO" id="GO:0003723">
    <property type="term" value="F:RNA binding"/>
    <property type="evidence" value="ECO:0007669"/>
    <property type="project" value="UniProtKB-KW"/>
</dbReference>
<dbReference type="PANTHER" id="PTHR23079">
    <property type="entry name" value="RNA-DEPENDENT RNA POLYMERASE"/>
    <property type="match status" value="1"/>
</dbReference>
<protein>
    <submittedName>
        <fullName evidence="3">Related to NAM7-nonsense-mediated mRNA decay protein (RdRP)</fullName>
    </submittedName>
</protein>
<dbReference type="CDD" id="cd18808">
    <property type="entry name" value="SF1_C_Upf1"/>
    <property type="match status" value="1"/>
</dbReference>
<proteinExistence type="predicted"/>
<comment type="caution">
    <text evidence="3">The sequence shown here is derived from an EMBL/GenBank/DDBJ whole genome shotgun (WGS) entry which is preliminary data.</text>
</comment>
<dbReference type="InterPro" id="IPR047187">
    <property type="entry name" value="SF1_C_Upf1"/>
</dbReference>
<dbReference type="Proteomes" id="UP000178129">
    <property type="component" value="Unassembled WGS sequence"/>
</dbReference>
<dbReference type="STRING" id="914237.A0A1E1KB40"/>
<name>A0A1E1KB40_9HELO</name>
<dbReference type="InterPro" id="IPR041679">
    <property type="entry name" value="DNA2/NAM7-like_C"/>
</dbReference>
<dbReference type="InterPro" id="IPR027417">
    <property type="entry name" value="P-loop_NTPase"/>
</dbReference>
<dbReference type="EMBL" id="FJUW01000010">
    <property type="protein sequence ID" value="CZS95269.1"/>
    <property type="molecule type" value="Genomic_DNA"/>
</dbReference>
<accession>A0A1E1KB40</accession>
<dbReference type="PANTHER" id="PTHR23079:SF55">
    <property type="entry name" value="RNA-DIRECTED RNA POLYMERASE"/>
    <property type="match status" value="1"/>
</dbReference>
<dbReference type="SUPFAM" id="SSF52540">
    <property type="entry name" value="P-loop containing nucleoside triphosphate hydrolases"/>
    <property type="match status" value="1"/>
</dbReference>
<reference evidence="4" key="1">
    <citation type="submission" date="2016-03" db="EMBL/GenBank/DDBJ databases">
        <authorList>
            <person name="Ploux O."/>
        </authorList>
    </citation>
    <scope>NUCLEOTIDE SEQUENCE [LARGE SCALE GENOMIC DNA]</scope>
    <source>
        <strain evidence="4">UK7</strain>
    </source>
</reference>
<keyword evidence="4" id="KW-1185">Reference proteome</keyword>
<evidence type="ECO:0000259" key="2">
    <source>
        <dbReference type="SMART" id="SM00382"/>
    </source>
</evidence>
<dbReference type="InterPro" id="IPR057596">
    <property type="entry name" value="RDRP_core"/>
</dbReference>
<dbReference type="GO" id="GO:0003968">
    <property type="term" value="F:RNA-directed RNA polymerase activity"/>
    <property type="evidence" value="ECO:0007669"/>
    <property type="project" value="UniProtKB-KW"/>
</dbReference>
<dbReference type="GO" id="GO:0030422">
    <property type="term" value="P:siRNA processing"/>
    <property type="evidence" value="ECO:0007669"/>
    <property type="project" value="TreeGrafter"/>
</dbReference>